<dbReference type="PROSITE" id="PS00211">
    <property type="entry name" value="ABC_TRANSPORTER_1"/>
    <property type="match status" value="1"/>
</dbReference>
<dbReference type="EMBL" id="BMYT01000002">
    <property type="protein sequence ID" value="GGX08522.1"/>
    <property type="molecule type" value="Genomic_DNA"/>
</dbReference>
<accession>A0ABQ2XAZ3</accession>
<evidence type="ECO:0000256" key="4">
    <source>
        <dbReference type="ARBA" id="ARBA00022840"/>
    </source>
</evidence>
<dbReference type="Proteomes" id="UP000620127">
    <property type="component" value="Unassembled WGS sequence"/>
</dbReference>
<keyword evidence="2" id="KW-0472">Membrane</keyword>
<dbReference type="PANTHER" id="PTHR42939">
    <property type="entry name" value="ABC TRANSPORTER ATP-BINDING PROTEIN ALBC-RELATED"/>
    <property type="match status" value="1"/>
</dbReference>
<dbReference type="RefSeq" id="WP_189345275.1">
    <property type="nucleotide sequence ID" value="NZ_BMYT01000002.1"/>
</dbReference>
<feature type="domain" description="ABC transporter" evidence="5">
    <location>
        <begin position="9"/>
        <end position="234"/>
    </location>
</feature>
<evidence type="ECO:0000313" key="6">
    <source>
        <dbReference type="EMBL" id="GGX08522.1"/>
    </source>
</evidence>
<dbReference type="SMART" id="SM00382">
    <property type="entry name" value="AAA"/>
    <property type="match status" value="1"/>
</dbReference>
<evidence type="ECO:0000313" key="7">
    <source>
        <dbReference type="Proteomes" id="UP000620127"/>
    </source>
</evidence>
<dbReference type="Pfam" id="PF00005">
    <property type="entry name" value="ABC_tran"/>
    <property type="match status" value="1"/>
</dbReference>
<keyword evidence="4" id="KW-0067">ATP-binding</keyword>
<dbReference type="SUPFAM" id="SSF52540">
    <property type="entry name" value="P-loop containing nucleoside triphosphate hydrolases"/>
    <property type="match status" value="1"/>
</dbReference>
<dbReference type="InterPro" id="IPR003439">
    <property type="entry name" value="ABC_transporter-like_ATP-bd"/>
</dbReference>
<proteinExistence type="predicted"/>
<reference evidence="7" key="1">
    <citation type="journal article" date="2019" name="Int. J. Syst. Evol. Microbiol.">
        <title>The Global Catalogue of Microorganisms (GCM) 10K type strain sequencing project: providing services to taxonomists for standard genome sequencing and annotation.</title>
        <authorList>
            <consortium name="The Broad Institute Genomics Platform"/>
            <consortium name="The Broad Institute Genome Sequencing Center for Infectious Disease"/>
            <person name="Wu L."/>
            <person name="Ma J."/>
        </authorList>
    </citation>
    <scope>NUCLEOTIDE SEQUENCE [LARGE SCALE GENOMIC DNA]</scope>
    <source>
        <strain evidence="7">KCTC 23916</strain>
    </source>
</reference>
<keyword evidence="3" id="KW-0547">Nucleotide-binding</keyword>
<keyword evidence="1" id="KW-0813">Transport</keyword>
<dbReference type="InterPro" id="IPR003593">
    <property type="entry name" value="AAA+_ATPase"/>
</dbReference>
<protein>
    <submittedName>
        <fullName evidence="6">ABC transporter</fullName>
    </submittedName>
</protein>
<keyword evidence="2" id="KW-1003">Cell membrane</keyword>
<dbReference type="CDD" id="cd03230">
    <property type="entry name" value="ABC_DR_subfamily_A"/>
    <property type="match status" value="1"/>
</dbReference>
<dbReference type="PANTHER" id="PTHR42939:SF3">
    <property type="entry name" value="ABC TRANSPORTER ATP-BINDING COMPONENT"/>
    <property type="match status" value="1"/>
</dbReference>
<name>A0ABQ2XAZ3_9BURK</name>
<dbReference type="PROSITE" id="PS50893">
    <property type="entry name" value="ABC_TRANSPORTER_2"/>
    <property type="match status" value="1"/>
</dbReference>
<dbReference type="InterPro" id="IPR027417">
    <property type="entry name" value="P-loop_NTPase"/>
</dbReference>
<keyword evidence="7" id="KW-1185">Reference proteome</keyword>
<dbReference type="InterPro" id="IPR017871">
    <property type="entry name" value="ABC_transporter-like_CS"/>
</dbReference>
<dbReference type="InterPro" id="IPR051782">
    <property type="entry name" value="ABC_Transporter_VariousFunc"/>
</dbReference>
<sequence length="298" mass="33103">MNLPTDLAISLRAVEKTYADFVLHPLDLELPTGQIMGLVGANGAGKSTIMRILMGLIRADAGEVDVCGHRLPEAQVAAKRDVGYASEDMRLYKTQTLRWHMDFIQGIFPEWDETYAAQLLKRFDLKSQQKLGGFSHGQRVKAALLLILARRPKLLLLDEPTTGLDPVARAEVLEALADVLRDESRSVLFSSHNTVDVEQLSDSISFIHKGKLVASEDKESFLSSWRRIICHGPWQDGLKDIPEVISARNNGSIIELKVRNAGDVFETRLAQMNLTVKAVEPMNLEDIFVTSVRAGDKS</sequence>
<evidence type="ECO:0000256" key="3">
    <source>
        <dbReference type="ARBA" id="ARBA00022741"/>
    </source>
</evidence>
<evidence type="ECO:0000256" key="2">
    <source>
        <dbReference type="ARBA" id="ARBA00022475"/>
    </source>
</evidence>
<evidence type="ECO:0000256" key="1">
    <source>
        <dbReference type="ARBA" id="ARBA00022448"/>
    </source>
</evidence>
<comment type="caution">
    <text evidence="6">The sequence shown here is derived from an EMBL/GenBank/DDBJ whole genome shotgun (WGS) entry which is preliminary data.</text>
</comment>
<evidence type="ECO:0000259" key="5">
    <source>
        <dbReference type="PROSITE" id="PS50893"/>
    </source>
</evidence>
<organism evidence="6 7">
    <name type="scientific">Undibacterium macrobrachii</name>
    <dbReference type="NCBI Taxonomy" id="1119058"/>
    <lineage>
        <taxon>Bacteria</taxon>
        <taxon>Pseudomonadati</taxon>
        <taxon>Pseudomonadota</taxon>
        <taxon>Betaproteobacteria</taxon>
        <taxon>Burkholderiales</taxon>
        <taxon>Oxalobacteraceae</taxon>
        <taxon>Undibacterium</taxon>
    </lineage>
</organism>
<gene>
    <name evidence="6" type="ORF">GCM10011282_13290</name>
</gene>
<dbReference type="Gene3D" id="3.40.50.300">
    <property type="entry name" value="P-loop containing nucleotide triphosphate hydrolases"/>
    <property type="match status" value="1"/>
</dbReference>